<dbReference type="EMBL" id="BAABDD010000008">
    <property type="protein sequence ID" value="GAA3741709.1"/>
    <property type="molecule type" value="Genomic_DNA"/>
</dbReference>
<evidence type="ECO:0000256" key="1">
    <source>
        <dbReference type="SAM" id="SignalP"/>
    </source>
</evidence>
<proteinExistence type="predicted"/>
<comment type="caution">
    <text evidence="2">The sequence shown here is derived from an EMBL/GenBank/DDBJ whole genome shotgun (WGS) entry which is preliminary data.</text>
</comment>
<organism evidence="2 3">
    <name type="scientific">Salinactinospora qingdaonensis</name>
    <dbReference type="NCBI Taxonomy" id="702744"/>
    <lineage>
        <taxon>Bacteria</taxon>
        <taxon>Bacillati</taxon>
        <taxon>Actinomycetota</taxon>
        <taxon>Actinomycetes</taxon>
        <taxon>Streptosporangiales</taxon>
        <taxon>Nocardiopsidaceae</taxon>
        <taxon>Salinactinospora</taxon>
    </lineage>
</organism>
<sequence length="485" mass="52036">MWLIPIAVVLSLAMMTTVVWASDSVVENIFGGPQPESVLPASSMAFAKADFKPTGAQLAAYGQFYSKLPDSVVEETGPQDQSFAEPLVTEMMPGVDFATEVEPWLGRRFGVSLWPTDAPEAMLSSNEGVSMAAAVAVTDEAQARESLTEIQRDSDFAFEVRDGFALLSGNEAALDDLVAQVRNHGTLDSNPDYLSDMDTTGDDNIASAWMDMNRWYEWISVSTSGEVPEELMAGMPEFTGRLVLALRIEADYMQLRGDLLDFTFDGEPYEQLQSDQAGISALEELPANTVLGFGGGGLDQMARQAWQANRETLESLEGFAQFEEGLGALGISLPGDFTGLLGTRTALGFTELSAGSDGWDTYGSMSQDLFHYRAVGADQQMISELVNAIASGNYSEPPTVTGDGDAVLVYNESPGTGTLGEDAHFQTTMVGLEQANLGYYMKVAPFAEQSGMADADQWGAIGGAVDYNTDSDVSINLRWAPSGGR</sequence>
<feature type="signal peptide" evidence="1">
    <location>
        <begin position="1"/>
        <end position="21"/>
    </location>
</feature>
<name>A0ABP7FKC6_9ACTN</name>
<reference evidence="3" key="1">
    <citation type="journal article" date="2019" name="Int. J. Syst. Evol. Microbiol.">
        <title>The Global Catalogue of Microorganisms (GCM) 10K type strain sequencing project: providing services to taxonomists for standard genome sequencing and annotation.</title>
        <authorList>
            <consortium name="The Broad Institute Genomics Platform"/>
            <consortium name="The Broad Institute Genome Sequencing Center for Infectious Disease"/>
            <person name="Wu L."/>
            <person name="Ma J."/>
        </authorList>
    </citation>
    <scope>NUCLEOTIDE SEQUENCE [LARGE SCALE GENOMIC DNA]</scope>
    <source>
        <strain evidence="3">JCM 17137</strain>
    </source>
</reference>
<dbReference type="Proteomes" id="UP001500908">
    <property type="component" value="Unassembled WGS sequence"/>
</dbReference>
<feature type="chain" id="PRO_5045274926" description="DUF3352 domain-containing protein" evidence="1">
    <location>
        <begin position="22"/>
        <end position="485"/>
    </location>
</feature>
<keyword evidence="3" id="KW-1185">Reference proteome</keyword>
<gene>
    <name evidence="2" type="ORF">GCM10022402_21860</name>
</gene>
<keyword evidence="1" id="KW-0732">Signal</keyword>
<evidence type="ECO:0008006" key="4">
    <source>
        <dbReference type="Google" id="ProtNLM"/>
    </source>
</evidence>
<evidence type="ECO:0000313" key="2">
    <source>
        <dbReference type="EMBL" id="GAA3741709.1"/>
    </source>
</evidence>
<protein>
    <recommendedName>
        <fullName evidence="4">DUF3352 domain-containing protein</fullName>
    </recommendedName>
</protein>
<evidence type="ECO:0000313" key="3">
    <source>
        <dbReference type="Proteomes" id="UP001500908"/>
    </source>
</evidence>
<accession>A0ABP7FKC6</accession>